<dbReference type="STRING" id="104452.A0A0L7L1F4"/>
<dbReference type="AlphaFoldDB" id="A0A0L7L1F4"/>
<organism evidence="4 5">
    <name type="scientific">Operophtera brumata</name>
    <name type="common">Winter moth</name>
    <name type="synonym">Phalaena brumata</name>
    <dbReference type="NCBI Taxonomy" id="104452"/>
    <lineage>
        <taxon>Eukaryota</taxon>
        <taxon>Metazoa</taxon>
        <taxon>Ecdysozoa</taxon>
        <taxon>Arthropoda</taxon>
        <taxon>Hexapoda</taxon>
        <taxon>Insecta</taxon>
        <taxon>Pterygota</taxon>
        <taxon>Neoptera</taxon>
        <taxon>Endopterygota</taxon>
        <taxon>Lepidoptera</taxon>
        <taxon>Glossata</taxon>
        <taxon>Ditrysia</taxon>
        <taxon>Geometroidea</taxon>
        <taxon>Geometridae</taxon>
        <taxon>Larentiinae</taxon>
        <taxon>Operophtera</taxon>
    </lineage>
</organism>
<feature type="transmembrane region" description="Helical" evidence="2">
    <location>
        <begin position="172"/>
        <end position="190"/>
    </location>
</feature>
<keyword evidence="2" id="KW-1133">Transmembrane helix</keyword>
<comment type="caution">
    <text evidence="4">The sequence shown here is derived from an EMBL/GenBank/DDBJ whole genome shotgun (WGS) entry which is preliminary data.</text>
</comment>
<evidence type="ECO:0000256" key="1">
    <source>
        <dbReference type="SAM" id="MobiDB-lite"/>
    </source>
</evidence>
<feature type="region of interest" description="Disordered" evidence="1">
    <location>
        <begin position="231"/>
        <end position="260"/>
    </location>
</feature>
<evidence type="ECO:0000256" key="3">
    <source>
        <dbReference type="SAM" id="SignalP"/>
    </source>
</evidence>
<dbReference type="PANTHER" id="PTHR21879:SF2">
    <property type="entry name" value="OSIRIS 20"/>
    <property type="match status" value="1"/>
</dbReference>
<feature type="chain" id="PRO_5005573052" evidence="3">
    <location>
        <begin position="17"/>
        <end position="260"/>
    </location>
</feature>
<reference evidence="4 5" key="1">
    <citation type="journal article" date="2015" name="Genome Biol. Evol.">
        <title>The genome of winter moth (Operophtera brumata) provides a genomic perspective on sexual dimorphism and phenology.</title>
        <authorList>
            <person name="Derks M.F."/>
            <person name="Smit S."/>
            <person name="Salis L."/>
            <person name="Schijlen E."/>
            <person name="Bossers A."/>
            <person name="Mateman C."/>
            <person name="Pijl A.S."/>
            <person name="de Ridder D."/>
            <person name="Groenen M.A."/>
            <person name="Visser M.E."/>
            <person name="Megens H.J."/>
        </authorList>
    </citation>
    <scope>NUCLEOTIDE SEQUENCE [LARGE SCALE GENOMIC DNA]</scope>
    <source>
        <strain evidence="4">WM2013NL</strain>
        <tissue evidence="4">Head and thorax</tissue>
    </source>
</reference>
<keyword evidence="5" id="KW-1185">Reference proteome</keyword>
<protein>
    <submittedName>
        <fullName evidence="4">Osiris 20</fullName>
    </submittedName>
</protein>
<feature type="signal peptide" evidence="3">
    <location>
        <begin position="1"/>
        <end position="16"/>
    </location>
</feature>
<keyword evidence="3" id="KW-0732">Signal</keyword>
<feature type="transmembrane region" description="Helical" evidence="2">
    <location>
        <begin position="140"/>
        <end position="165"/>
    </location>
</feature>
<dbReference type="PANTHER" id="PTHR21879">
    <property type="entry name" value="FI03362P-RELATED-RELATED"/>
    <property type="match status" value="1"/>
</dbReference>
<dbReference type="InterPro" id="IPR012464">
    <property type="entry name" value="DUF1676"/>
</dbReference>
<evidence type="ECO:0000313" key="4">
    <source>
        <dbReference type="EMBL" id="KOB69255.1"/>
    </source>
</evidence>
<keyword evidence="2" id="KW-0472">Membrane</keyword>
<evidence type="ECO:0000313" key="5">
    <source>
        <dbReference type="Proteomes" id="UP000037510"/>
    </source>
</evidence>
<dbReference type="GO" id="GO:0016020">
    <property type="term" value="C:membrane"/>
    <property type="evidence" value="ECO:0007669"/>
    <property type="project" value="TreeGrafter"/>
</dbReference>
<name>A0A0L7L1F4_OPEBR</name>
<dbReference type="Proteomes" id="UP000037510">
    <property type="component" value="Unassembled WGS sequence"/>
</dbReference>
<proteinExistence type="predicted"/>
<evidence type="ECO:0000256" key="2">
    <source>
        <dbReference type="SAM" id="Phobius"/>
    </source>
</evidence>
<accession>A0A0L7L1F4</accession>
<dbReference type="EMBL" id="JTDY01003617">
    <property type="protein sequence ID" value="KOB69255.1"/>
    <property type="molecule type" value="Genomic_DNA"/>
</dbReference>
<gene>
    <name evidence="4" type="ORF">OBRU01_17105</name>
</gene>
<sequence length="260" mass="28625">MKCLCVFLASVALVRGYAIKDNEIETSRLQTSDDLLDSVISDCFQAETPMSCLKVKVLSFLDTKLGLTSESARALDDKNIDKVIFDRVARILNNNEFRFQLPEFLFQGAEVSYRADRGLDVELPEESENGEARGILKKKLLLPVMLLLKLKMKALMPILVSIIGLKAMKALILSKLAITLVLGFLIYNLLMKKAASTSAPQDSYAPQWEPSSNGPYARVWDPTQLAYNSYYPGDSSSSTNSDQSSSYSNVASVPSSSSAN</sequence>
<keyword evidence="2" id="KW-0812">Transmembrane</keyword>
<dbReference type="Pfam" id="PF07898">
    <property type="entry name" value="DUF1676"/>
    <property type="match status" value="1"/>
</dbReference>